<dbReference type="InterPro" id="IPR002509">
    <property type="entry name" value="NODB_dom"/>
</dbReference>
<dbReference type="RefSeq" id="WP_165908051.1">
    <property type="nucleotide sequence ID" value="NZ_SLUN01000019.1"/>
</dbReference>
<dbReference type="InterPro" id="IPR050248">
    <property type="entry name" value="Polysacc_deacetylase_ArnD"/>
</dbReference>
<dbReference type="GO" id="GO:0016810">
    <property type="term" value="F:hydrolase activity, acting on carbon-nitrogen (but not peptide) bonds"/>
    <property type="evidence" value="ECO:0007669"/>
    <property type="project" value="InterPro"/>
</dbReference>
<dbReference type="GO" id="GO:0016020">
    <property type="term" value="C:membrane"/>
    <property type="evidence" value="ECO:0007669"/>
    <property type="project" value="TreeGrafter"/>
</dbReference>
<dbReference type="InterPro" id="IPR011330">
    <property type="entry name" value="Glyco_hydro/deAcase_b/a-brl"/>
</dbReference>
<dbReference type="PANTHER" id="PTHR10587:SF128">
    <property type="entry name" value="POLYSACCHARIDE DEACETYLASE PDAB-RELATED"/>
    <property type="match status" value="1"/>
</dbReference>
<accession>A0A4R1REA0</accession>
<evidence type="ECO:0000313" key="3">
    <source>
        <dbReference type="EMBL" id="TCL64238.1"/>
    </source>
</evidence>
<name>A0A4R1REA0_HYDET</name>
<keyword evidence="1" id="KW-1133">Transmembrane helix</keyword>
<reference evidence="3 4" key="1">
    <citation type="submission" date="2019-03" db="EMBL/GenBank/DDBJ databases">
        <title>Genomic Encyclopedia of Type Strains, Phase IV (KMG-IV): sequencing the most valuable type-strain genomes for metagenomic binning, comparative biology and taxonomic classification.</title>
        <authorList>
            <person name="Goeker M."/>
        </authorList>
    </citation>
    <scope>NUCLEOTIDE SEQUENCE [LARGE SCALE GENOMIC DNA]</scope>
    <source>
        <strain evidence="3 4">LX-B</strain>
    </source>
</reference>
<dbReference type="EMBL" id="SLUN01000019">
    <property type="protein sequence ID" value="TCL64238.1"/>
    <property type="molecule type" value="Genomic_DNA"/>
</dbReference>
<dbReference type="Proteomes" id="UP000295008">
    <property type="component" value="Unassembled WGS sequence"/>
</dbReference>
<proteinExistence type="predicted"/>
<evidence type="ECO:0000256" key="1">
    <source>
        <dbReference type="SAM" id="Phobius"/>
    </source>
</evidence>
<keyword evidence="1" id="KW-0472">Membrane</keyword>
<dbReference type="PANTHER" id="PTHR10587">
    <property type="entry name" value="GLYCOSYL TRANSFERASE-RELATED"/>
    <property type="match status" value="1"/>
</dbReference>
<dbReference type="Pfam" id="PF01522">
    <property type="entry name" value="Polysacc_deac_1"/>
    <property type="match status" value="1"/>
</dbReference>
<dbReference type="AlphaFoldDB" id="A0A4R1REA0"/>
<keyword evidence="4" id="KW-1185">Reference proteome</keyword>
<evidence type="ECO:0000313" key="4">
    <source>
        <dbReference type="Proteomes" id="UP000295008"/>
    </source>
</evidence>
<dbReference type="GO" id="GO:0005975">
    <property type="term" value="P:carbohydrate metabolic process"/>
    <property type="evidence" value="ECO:0007669"/>
    <property type="project" value="InterPro"/>
</dbReference>
<gene>
    <name evidence="3" type="ORF">EDC14_101944</name>
</gene>
<sequence length="250" mass="27840">MRIFYFRSILWVGIGIALVFSLGYLAGRFHNENWPTMGLLAKEMPLFYVKKSAPEVCLTFDISWGEKTLPLVLKVLKQNQTPATFFVSGPWAVRHPEAVRAIVNDGHEIASHGDRHINLSQVSKDVVHDNIAKAHQDILSVAGRVAPYFRPPNGDYDDVVIDTARELGYETVIWSVDTLDWKNPGPRYMIDRVLARTIPGAIILCHASDSSQEIHLALPGIISGLRAKGLKLVALSQLAANGELIRRDPR</sequence>
<organism evidence="3 4">
    <name type="scientific">Hydrogenispora ethanolica</name>
    <dbReference type="NCBI Taxonomy" id="1082276"/>
    <lineage>
        <taxon>Bacteria</taxon>
        <taxon>Bacillati</taxon>
        <taxon>Bacillota</taxon>
        <taxon>Hydrogenispora</taxon>
    </lineage>
</organism>
<feature type="domain" description="NodB homology" evidence="2">
    <location>
        <begin position="54"/>
        <end position="233"/>
    </location>
</feature>
<dbReference type="Gene3D" id="3.20.20.370">
    <property type="entry name" value="Glycoside hydrolase/deacetylase"/>
    <property type="match status" value="1"/>
</dbReference>
<protein>
    <submittedName>
        <fullName evidence="3">Polysaccharide deacetylase family sporulation protein PdaB</fullName>
    </submittedName>
</protein>
<keyword evidence="1" id="KW-0812">Transmembrane</keyword>
<evidence type="ECO:0000259" key="2">
    <source>
        <dbReference type="PROSITE" id="PS51677"/>
    </source>
</evidence>
<dbReference type="SUPFAM" id="SSF88713">
    <property type="entry name" value="Glycoside hydrolase/deacetylase"/>
    <property type="match status" value="1"/>
</dbReference>
<feature type="transmembrane region" description="Helical" evidence="1">
    <location>
        <begin position="9"/>
        <end position="27"/>
    </location>
</feature>
<dbReference type="PROSITE" id="PS51677">
    <property type="entry name" value="NODB"/>
    <property type="match status" value="1"/>
</dbReference>
<comment type="caution">
    <text evidence="3">The sequence shown here is derived from an EMBL/GenBank/DDBJ whole genome shotgun (WGS) entry which is preliminary data.</text>
</comment>